<dbReference type="Proteomes" id="UP001345219">
    <property type="component" value="Chromosome 3"/>
</dbReference>
<proteinExistence type="predicted"/>
<comment type="caution">
    <text evidence="1">The sequence shown here is derived from an EMBL/GenBank/DDBJ whole genome shotgun (WGS) entry which is preliminary data.</text>
</comment>
<gene>
    <name evidence="1" type="ORF">SAY87_003717</name>
</gene>
<protein>
    <submittedName>
        <fullName evidence="1">Uncharacterized protein</fullName>
    </submittedName>
</protein>
<keyword evidence="2" id="KW-1185">Reference proteome</keyword>
<sequence length="81" mass="9177">MGELYAETSSFLPPSLLHRQLFFISTWLDPAVRFDEAGTLRRRGLGIFDLENPVHFGPGLIDSIKLLRSLASAIRFEKSRT</sequence>
<evidence type="ECO:0000313" key="1">
    <source>
        <dbReference type="EMBL" id="KAK4768576.1"/>
    </source>
</evidence>
<reference evidence="1 2" key="1">
    <citation type="journal article" date="2023" name="Hortic Res">
        <title>Pangenome of water caltrop reveals structural variations and asymmetric subgenome divergence after allopolyploidization.</title>
        <authorList>
            <person name="Zhang X."/>
            <person name="Chen Y."/>
            <person name="Wang L."/>
            <person name="Yuan Y."/>
            <person name="Fang M."/>
            <person name="Shi L."/>
            <person name="Lu R."/>
            <person name="Comes H.P."/>
            <person name="Ma Y."/>
            <person name="Chen Y."/>
            <person name="Huang G."/>
            <person name="Zhou Y."/>
            <person name="Zheng Z."/>
            <person name="Qiu Y."/>
        </authorList>
    </citation>
    <scope>NUCLEOTIDE SEQUENCE [LARGE SCALE GENOMIC DNA]</scope>
    <source>
        <tissue evidence="1">Roots</tissue>
    </source>
</reference>
<dbReference type="AlphaFoldDB" id="A0AAN7KRW0"/>
<dbReference type="EMBL" id="JAXIOK010000006">
    <property type="protein sequence ID" value="KAK4768576.1"/>
    <property type="molecule type" value="Genomic_DNA"/>
</dbReference>
<name>A0AAN7KRW0_9MYRT</name>
<evidence type="ECO:0000313" key="2">
    <source>
        <dbReference type="Proteomes" id="UP001345219"/>
    </source>
</evidence>
<organism evidence="1 2">
    <name type="scientific">Trapa incisa</name>
    <dbReference type="NCBI Taxonomy" id="236973"/>
    <lineage>
        <taxon>Eukaryota</taxon>
        <taxon>Viridiplantae</taxon>
        <taxon>Streptophyta</taxon>
        <taxon>Embryophyta</taxon>
        <taxon>Tracheophyta</taxon>
        <taxon>Spermatophyta</taxon>
        <taxon>Magnoliopsida</taxon>
        <taxon>eudicotyledons</taxon>
        <taxon>Gunneridae</taxon>
        <taxon>Pentapetalae</taxon>
        <taxon>rosids</taxon>
        <taxon>malvids</taxon>
        <taxon>Myrtales</taxon>
        <taxon>Lythraceae</taxon>
        <taxon>Trapa</taxon>
    </lineage>
</organism>
<accession>A0AAN7KRW0</accession>